<reference evidence="1 2" key="1">
    <citation type="submission" date="2021-02" db="EMBL/GenBank/DDBJ databases">
        <title>Genomic and phenotypic characterization of Pseudomonas hygromyciniae, a novel bacterial species discovered from a commercially purchased antibiotic vial.</title>
        <authorList>
            <person name="Turner T.L."/>
            <person name="Mitra S.D."/>
            <person name="Kochan T.J."/>
            <person name="Pincus N.B."/>
            <person name="Lebrun-Corbin M."/>
            <person name="Cheung B."/>
            <person name="Gatesy S.W."/>
            <person name="Afzal T."/>
            <person name="Ozer E.A."/>
            <person name="Hauser A.R."/>
        </authorList>
    </citation>
    <scope>NUCLEOTIDE SEQUENCE [LARGE SCALE GENOMIC DNA]</scope>
    <source>
        <strain evidence="1 2">SDM007</strain>
    </source>
</reference>
<keyword evidence="2" id="KW-1185">Reference proteome</keyword>
<accession>A0ABX7JRS4</accession>
<evidence type="ECO:0000313" key="1">
    <source>
        <dbReference type="EMBL" id="QSB38074.1"/>
    </source>
</evidence>
<evidence type="ECO:0000313" key="2">
    <source>
        <dbReference type="Proteomes" id="UP000663249"/>
    </source>
</evidence>
<protein>
    <submittedName>
        <fullName evidence="1">Uncharacterized protein</fullName>
    </submittedName>
</protein>
<name>A0ABX7JRS4_9PSED</name>
<organism evidence="1 2">
    <name type="scientific">Pseudomonas hygromyciniae</name>
    <dbReference type="NCBI Taxonomy" id="2812000"/>
    <lineage>
        <taxon>Bacteria</taxon>
        <taxon>Pseudomonadati</taxon>
        <taxon>Pseudomonadota</taxon>
        <taxon>Gammaproteobacteria</taxon>
        <taxon>Pseudomonadales</taxon>
        <taxon>Pseudomonadaceae</taxon>
        <taxon>Pseudomonas</taxon>
    </lineage>
</organism>
<proteinExistence type="predicted"/>
<dbReference type="EMBL" id="CP070506">
    <property type="protein sequence ID" value="QSB38074.1"/>
    <property type="molecule type" value="Genomic_DNA"/>
</dbReference>
<dbReference type="RefSeq" id="WP_205476642.1">
    <property type="nucleotide sequence ID" value="NZ_CP070506.1"/>
</dbReference>
<sequence>MAGMTLWVNLLDQGCQALEEAAALNLALFCDVAGGSESAKMALSQRPSAGLAF</sequence>
<gene>
    <name evidence="1" type="ORF">JTY93_17460</name>
</gene>
<dbReference type="Proteomes" id="UP000663249">
    <property type="component" value="Chromosome"/>
</dbReference>